<feature type="domain" description="RNA polymerase sigma factor 70 region 4 type 2" evidence="7">
    <location>
        <begin position="134"/>
        <end position="186"/>
    </location>
</feature>
<reference evidence="8 9" key="1">
    <citation type="submission" date="2015-08" db="EMBL/GenBank/DDBJ databases">
        <authorList>
            <person name="Babu N.S."/>
            <person name="Beckwith C.J."/>
            <person name="Beseler K.G."/>
            <person name="Brison A."/>
            <person name="Carone J.V."/>
            <person name="Caskin T.P."/>
            <person name="Diamond M."/>
            <person name="Durham M.E."/>
            <person name="Foxe J.M."/>
            <person name="Go M."/>
            <person name="Henderson B.A."/>
            <person name="Jones I.B."/>
            <person name="McGettigan J.A."/>
            <person name="Micheletti S.J."/>
            <person name="Nasrallah M.E."/>
            <person name="Ortiz D."/>
            <person name="Piller C.R."/>
            <person name="Privatt S.R."/>
            <person name="Schneider S.L."/>
            <person name="Sharp S."/>
            <person name="Smith T.C."/>
            <person name="Stanton J.D."/>
            <person name="Ullery H.E."/>
            <person name="Wilson R.J."/>
            <person name="Serrano M.G."/>
            <person name="Buck G."/>
            <person name="Lee V."/>
            <person name="Wang Y."/>
            <person name="Carvalho R."/>
            <person name="Voegtly L."/>
            <person name="Shi R."/>
            <person name="Duckworth R."/>
            <person name="Johnson A."/>
            <person name="Loviza R."/>
            <person name="Walstead R."/>
            <person name="Shah Z."/>
            <person name="Kiflezghi M."/>
            <person name="Wade K."/>
            <person name="Ball S.L."/>
            <person name="Bradley K.W."/>
            <person name="Asai D.J."/>
            <person name="Bowman C.A."/>
            <person name="Russell D.A."/>
            <person name="Pope W.H."/>
            <person name="Jacobs-Sera D."/>
            <person name="Hendrix R.W."/>
            <person name="Hatfull G.F."/>
        </authorList>
    </citation>
    <scope>NUCLEOTIDE SEQUENCE [LARGE SCALE GENOMIC DNA]</scope>
    <source>
        <strain evidence="8 9">DSM 27648</strain>
    </source>
</reference>
<dbReference type="GO" id="GO:0003677">
    <property type="term" value="F:DNA binding"/>
    <property type="evidence" value="ECO:0007669"/>
    <property type="project" value="UniProtKB-KW"/>
</dbReference>
<protein>
    <submittedName>
        <fullName evidence="8">RNA polymerase sigma factor RpoE</fullName>
    </submittedName>
</protein>
<dbReference type="PANTHER" id="PTHR43133">
    <property type="entry name" value="RNA POLYMERASE ECF-TYPE SIGMA FACTO"/>
    <property type="match status" value="1"/>
</dbReference>
<dbReference type="InterPro" id="IPR013324">
    <property type="entry name" value="RNA_pol_sigma_r3/r4-like"/>
</dbReference>
<dbReference type="SUPFAM" id="SSF88946">
    <property type="entry name" value="Sigma2 domain of RNA polymerase sigma factors"/>
    <property type="match status" value="1"/>
</dbReference>
<evidence type="ECO:0000256" key="2">
    <source>
        <dbReference type="ARBA" id="ARBA00023015"/>
    </source>
</evidence>
<proteinExistence type="inferred from homology"/>
<dbReference type="KEGG" id="llu:AKJ09_01532"/>
<accession>A0A0K1PMW1</accession>
<dbReference type="AlphaFoldDB" id="A0A0K1PMW1"/>
<dbReference type="Proteomes" id="UP000064967">
    <property type="component" value="Chromosome"/>
</dbReference>
<keyword evidence="3" id="KW-0731">Sigma factor</keyword>
<sequence length="196" mass="21773">MQRSPNRRDPVPESSSDAELLSAVARGDLGALGILFDRHHVDVWRFLGRYLGRTSEDVDDIVQQTFLELPKIAGAFDGRASCRSWLYGIALRLAFRRRRSLARLRRMVSKLTETSKTTAGPDPEAIAEGRQDLMAFERALGALGDKKRAAFVLVEIEGLSVDEAARALQIPAATVRTRTFHARQELRASMRKAGAL</sequence>
<keyword evidence="4" id="KW-0238">DNA-binding</keyword>
<evidence type="ECO:0000259" key="7">
    <source>
        <dbReference type="Pfam" id="PF08281"/>
    </source>
</evidence>
<dbReference type="Gene3D" id="1.10.1740.10">
    <property type="match status" value="1"/>
</dbReference>
<evidence type="ECO:0000259" key="6">
    <source>
        <dbReference type="Pfam" id="PF04542"/>
    </source>
</evidence>
<dbReference type="SUPFAM" id="SSF88659">
    <property type="entry name" value="Sigma3 and sigma4 domains of RNA polymerase sigma factors"/>
    <property type="match status" value="1"/>
</dbReference>
<keyword evidence="2" id="KW-0805">Transcription regulation</keyword>
<keyword evidence="9" id="KW-1185">Reference proteome</keyword>
<evidence type="ECO:0000256" key="4">
    <source>
        <dbReference type="ARBA" id="ARBA00023125"/>
    </source>
</evidence>
<dbReference type="InterPro" id="IPR013249">
    <property type="entry name" value="RNA_pol_sigma70_r4_t2"/>
</dbReference>
<dbReference type="OrthoDB" id="5507391at2"/>
<dbReference type="Pfam" id="PF04542">
    <property type="entry name" value="Sigma70_r2"/>
    <property type="match status" value="1"/>
</dbReference>
<dbReference type="GO" id="GO:0016987">
    <property type="term" value="F:sigma factor activity"/>
    <property type="evidence" value="ECO:0007669"/>
    <property type="project" value="UniProtKB-KW"/>
</dbReference>
<evidence type="ECO:0000313" key="8">
    <source>
        <dbReference type="EMBL" id="AKU94868.1"/>
    </source>
</evidence>
<dbReference type="NCBIfam" id="TIGR02937">
    <property type="entry name" value="sigma70-ECF"/>
    <property type="match status" value="1"/>
</dbReference>
<dbReference type="STRING" id="1391654.AKJ09_01532"/>
<name>A0A0K1PMW1_9BACT</name>
<dbReference type="PANTHER" id="PTHR43133:SF8">
    <property type="entry name" value="RNA POLYMERASE SIGMA FACTOR HI_1459-RELATED"/>
    <property type="match status" value="1"/>
</dbReference>
<dbReference type="InterPro" id="IPR036388">
    <property type="entry name" value="WH-like_DNA-bd_sf"/>
</dbReference>
<keyword evidence="5" id="KW-0804">Transcription</keyword>
<dbReference type="Gene3D" id="1.10.10.10">
    <property type="entry name" value="Winged helix-like DNA-binding domain superfamily/Winged helix DNA-binding domain"/>
    <property type="match status" value="1"/>
</dbReference>
<feature type="domain" description="RNA polymerase sigma-70 region 2" evidence="6">
    <location>
        <begin position="35"/>
        <end position="103"/>
    </location>
</feature>
<dbReference type="CDD" id="cd06171">
    <property type="entry name" value="Sigma70_r4"/>
    <property type="match status" value="1"/>
</dbReference>
<dbReference type="Pfam" id="PF08281">
    <property type="entry name" value="Sigma70_r4_2"/>
    <property type="match status" value="1"/>
</dbReference>
<comment type="similarity">
    <text evidence="1">Belongs to the sigma-70 factor family. ECF subfamily.</text>
</comment>
<dbReference type="GO" id="GO:0006352">
    <property type="term" value="P:DNA-templated transcription initiation"/>
    <property type="evidence" value="ECO:0007669"/>
    <property type="project" value="InterPro"/>
</dbReference>
<organism evidence="8 9">
    <name type="scientific">Labilithrix luteola</name>
    <dbReference type="NCBI Taxonomy" id="1391654"/>
    <lineage>
        <taxon>Bacteria</taxon>
        <taxon>Pseudomonadati</taxon>
        <taxon>Myxococcota</taxon>
        <taxon>Polyangia</taxon>
        <taxon>Polyangiales</taxon>
        <taxon>Labilitrichaceae</taxon>
        <taxon>Labilithrix</taxon>
    </lineage>
</organism>
<dbReference type="EMBL" id="CP012333">
    <property type="protein sequence ID" value="AKU94868.1"/>
    <property type="molecule type" value="Genomic_DNA"/>
</dbReference>
<evidence type="ECO:0000256" key="1">
    <source>
        <dbReference type="ARBA" id="ARBA00010641"/>
    </source>
</evidence>
<evidence type="ECO:0000256" key="3">
    <source>
        <dbReference type="ARBA" id="ARBA00023082"/>
    </source>
</evidence>
<dbReference type="InterPro" id="IPR014284">
    <property type="entry name" value="RNA_pol_sigma-70_dom"/>
</dbReference>
<gene>
    <name evidence="8" type="ORF">AKJ09_01532</name>
</gene>
<dbReference type="InterPro" id="IPR039425">
    <property type="entry name" value="RNA_pol_sigma-70-like"/>
</dbReference>
<dbReference type="InterPro" id="IPR013325">
    <property type="entry name" value="RNA_pol_sigma_r2"/>
</dbReference>
<evidence type="ECO:0000256" key="5">
    <source>
        <dbReference type="ARBA" id="ARBA00023163"/>
    </source>
</evidence>
<evidence type="ECO:0000313" key="9">
    <source>
        <dbReference type="Proteomes" id="UP000064967"/>
    </source>
</evidence>
<dbReference type="InterPro" id="IPR007627">
    <property type="entry name" value="RNA_pol_sigma70_r2"/>
</dbReference>
<dbReference type="RefSeq" id="WP_146646406.1">
    <property type="nucleotide sequence ID" value="NZ_CP012333.1"/>
</dbReference>